<organism evidence="4 5">
    <name type="scientific">Candidatus Marithioploca araucensis</name>
    <dbReference type="NCBI Taxonomy" id="70273"/>
    <lineage>
        <taxon>Bacteria</taxon>
        <taxon>Pseudomonadati</taxon>
        <taxon>Pseudomonadota</taxon>
        <taxon>Gammaproteobacteria</taxon>
        <taxon>Thiotrichales</taxon>
        <taxon>Thiotrichaceae</taxon>
        <taxon>Candidatus Marithioploca</taxon>
    </lineage>
</organism>
<keyword evidence="2" id="KW-0472">Membrane</keyword>
<dbReference type="InterPro" id="IPR002641">
    <property type="entry name" value="PNPLA_dom"/>
</dbReference>
<evidence type="ECO:0000313" key="4">
    <source>
        <dbReference type="EMBL" id="MDM8562880.1"/>
    </source>
</evidence>
<feature type="transmembrane region" description="Helical" evidence="2">
    <location>
        <begin position="291"/>
        <end position="315"/>
    </location>
</feature>
<keyword evidence="2" id="KW-0812">Transmembrane</keyword>
<dbReference type="Pfam" id="PF01734">
    <property type="entry name" value="Patatin"/>
    <property type="match status" value="1"/>
</dbReference>
<dbReference type="Gene3D" id="3.40.1090.10">
    <property type="entry name" value="Cytosolic phospholipase A2 catalytic domain"/>
    <property type="match status" value="2"/>
</dbReference>
<feature type="domain" description="PNPLA" evidence="3">
    <location>
        <begin position="65"/>
        <end position="120"/>
    </location>
</feature>
<keyword evidence="2" id="KW-1133">Transmembrane helix</keyword>
<keyword evidence="1" id="KW-0443">Lipid metabolism</keyword>
<comment type="caution">
    <text evidence="4">The sequence shown here is derived from an EMBL/GenBank/DDBJ whole genome shotgun (WGS) entry which is preliminary data.</text>
</comment>
<dbReference type="Proteomes" id="UP001171945">
    <property type="component" value="Unassembled WGS sequence"/>
</dbReference>
<feature type="transmembrane region" description="Helical" evidence="2">
    <location>
        <begin position="186"/>
        <end position="213"/>
    </location>
</feature>
<protein>
    <recommendedName>
        <fullName evidence="3">PNPLA domain-containing protein</fullName>
    </recommendedName>
</protein>
<feature type="transmembrane region" description="Helical" evidence="2">
    <location>
        <begin position="327"/>
        <end position="347"/>
    </location>
</feature>
<dbReference type="SUPFAM" id="SSF52151">
    <property type="entry name" value="FabD/lysophospholipase-like"/>
    <property type="match status" value="1"/>
</dbReference>
<reference evidence="4" key="1">
    <citation type="submission" date="2023-06" db="EMBL/GenBank/DDBJ databases">
        <title>Uncultivated large filamentous bacteria from sulfidic sediments reveal new species and different genomic features in energy metabolism and defense.</title>
        <authorList>
            <person name="Fonseca A."/>
        </authorList>
    </citation>
    <scope>NUCLEOTIDE SEQUENCE</scope>
    <source>
        <strain evidence="4">HSG4</strain>
    </source>
</reference>
<dbReference type="PANTHER" id="PTHR10728">
    <property type="entry name" value="CYTOSOLIC PHOSPHOLIPASE A2"/>
    <property type="match status" value="1"/>
</dbReference>
<evidence type="ECO:0000313" key="5">
    <source>
        <dbReference type="Proteomes" id="UP001171945"/>
    </source>
</evidence>
<sequence>EVYLAEMDYVKKKRENMNLSTETVDKESERIRLELKELRESKPDTDEVPRLNVRISTDADLVGVALSGGGVRSATFNLGLLQGLDKGGILRYCDYLSTVSGGGYIGSCLSSLLTNPEASTDSSSKEKLFPFRFHRDSESDEHQEVNYHLQSAQQNYEERLEVSYLRAAKNYLGLDGGLFHLETWRFIMMFLSGVVLINIVPLIFLILASYGLYLVESNMLTAFYSIPQINEMGEVVNHIWKFDKETTFFNFHSLTALLLQFALYSFGVMVIIRGLSVFFNLNTKLIRNLQAWLGIITVVLLVFVGLISFTFYLFLDEYGKVDEQISALLNYTLLATVLFFILGRLNAANQFVQKFLNMMLFFALVALFPIIFAQFLRLLWTHYFFVSVFDFMPLPIFVAIILFAISLMININRVSLHAFYREGLSKTYMIKRENGKIKSNEGIKLKALHTHYNGPYHLINATLNLQGSKNRHLSGRGADYFIFSKHYCGAESTGYRSTESYDNGETKLAKAMAISGAAASPSMGTQTNLLIAFYMILFNIRLNVWMPNPNPKYMVKRFTIWPRYFLKEFVPLNKEENSQLNLSDGGHHENLGIYSLLKRRCRLIIASEASSDPDYKMNDLANLKRKARIDLGINVELDMTPLRPNKDGFVEKHYVKGIIHYPNEKNGVLFYIKTSMTGKEPEDLLSYRRKSPSFPDETTANQFFNEAQFESYRKLGEVVGKEVCADIEEEIQRF</sequence>
<keyword evidence="5" id="KW-1185">Reference proteome</keyword>
<gene>
    <name evidence="4" type="ORF">QUF54_05950</name>
</gene>
<feature type="transmembrane region" description="Helical" evidence="2">
    <location>
        <begin position="359"/>
        <end position="380"/>
    </location>
</feature>
<proteinExistence type="predicted"/>
<evidence type="ECO:0000259" key="3">
    <source>
        <dbReference type="Pfam" id="PF01734"/>
    </source>
</evidence>
<feature type="transmembrane region" description="Helical" evidence="2">
    <location>
        <begin position="392"/>
        <end position="411"/>
    </location>
</feature>
<dbReference type="EMBL" id="JAUCGM010000332">
    <property type="protein sequence ID" value="MDM8562880.1"/>
    <property type="molecule type" value="Genomic_DNA"/>
</dbReference>
<evidence type="ECO:0000256" key="1">
    <source>
        <dbReference type="ARBA" id="ARBA00023098"/>
    </source>
</evidence>
<feature type="non-terminal residue" evidence="4">
    <location>
        <position position="1"/>
    </location>
</feature>
<feature type="transmembrane region" description="Helical" evidence="2">
    <location>
        <begin position="257"/>
        <end position="279"/>
    </location>
</feature>
<dbReference type="InterPro" id="IPR016035">
    <property type="entry name" value="Acyl_Trfase/lysoPLipase"/>
</dbReference>
<accession>A0ABT7VTH7</accession>
<dbReference type="PANTHER" id="PTHR10728:SF40">
    <property type="entry name" value="PATATIN FAMILY PROTEIN"/>
    <property type="match status" value="1"/>
</dbReference>
<name>A0ABT7VTH7_9GAMM</name>
<evidence type="ECO:0000256" key="2">
    <source>
        <dbReference type="SAM" id="Phobius"/>
    </source>
</evidence>
<feature type="non-terminal residue" evidence="4">
    <location>
        <position position="734"/>
    </location>
</feature>